<dbReference type="Pfam" id="PF10262">
    <property type="entry name" value="Rdx"/>
    <property type="match status" value="1"/>
</dbReference>
<reference evidence="2" key="1">
    <citation type="submission" date="2018-05" db="EMBL/GenBank/DDBJ databases">
        <authorList>
            <person name="Lanie J.A."/>
            <person name="Ng W.-L."/>
            <person name="Kazmierczak K.M."/>
            <person name="Andrzejewski T.M."/>
            <person name="Davidsen T.M."/>
            <person name="Wayne K.J."/>
            <person name="Tettelin H."/>
            <person name="Glass J.I."/>
            <person name="Rusch D."/>
            <person name="Podicherti R."/>
            <person name="Tsui H.-C.T."/>
            <person name="Winkler M.E."/>
        </authorList>
    </citation>
    <scope>NUCLEOTIDE SEQUENCE</scope>
</reference>
<evidence type="ECO:0000313" key="2">
    <source>
        <dbReference type="EMBL" id="SVD04733.1"/>
    </source>
</evidence>
<dbReference type="AlphaFoldDB" id="A0A382S4D6"/>
<organism evidence="2">
    <name type="scientific">marine metagenome</name>
    <dbReference type="NCBI Taxonomy" id="408172"/>
    <lineage>
        <taxon>unclassified sequences</taxon>
        <taxon>metagenomes</taxon>
        <taxon>ecological metagenomes</taxon>
    </lineage>
</organism>
<name>A0A382S4D6_9ZZZZ</name>
<dbReference type="InterPro" id="IPR011893">
    <property type="entry name" value="Selenoprotein_Rdx-typ"/>
</dbReference>
<proteinExistence type="predicted"/>
<evidence type="ECO:0000256" key="1">
    <source>
        <dbReference type="ARBA" id="ARBA00023284"/>
    </source>
</evidence>
<evidence type="ECO:0008006" key="3">
    <source>
        <dbReference type="Google" id="ProtNLM"/>
    </source>
</evidence>
<protein>
    <recommendedName>
        <fullName evidence="3">Selenoprotein W-related protein</fullName>
    </recommendedName>
</protein>
<accession>A0A382S4D6</accession>
<keyword evidence="1" id="KW-0676">Redox-active center</keyword>
<sequence length="72" mass="8025">MAAWIATEFWAEFQGQLGIGLTPVDEGRLEILVNGEMLFDRKAEGGDYPEMSKIRALRRTLREKVEAVGVAS</sequence>
<gene>
    <name evidence="2" type="ORF">METZ01_LOCUS357587</name>
</gene>
<dbReference type="EMBL" id="UINC01126326">
    <property type="protein sequence ID" value="SVD04733.1"/>
    <property type="molecule type" value="Genomic_DNA"/>
</dbReference>
<dbReference type="Gene3D" id="3.40.30.10">
    <property type="entry name" value="Glutaredoxin"/>
    <property type="match status" value="1"/>
</dbReference>